<dbReference type="CDD" id="cd09854">
    <property type="entry name" value="PIN_VapC-like"/>
    <property type="match status" value="1"/>
</dbReference>
<comment type="caution">
    <text evidence="2">The sequence shown here is derived from an EMBL/GenBank/DDBJ whole genome shotgun (WGS) entry which is preliminary data.</text>
</comment>
<sequence>MTRLFLDTNIVVDVLERREPFCHDAVRLFTMAYNKKVQLIVSPMTYSTASFLLRKNGPEGVRNLLSNFRQLSRVATTNERTVDDSLASQFKDFEDAMQYYTAIKAKADVIITRNGKDFTASKLPVMTATEYLATIED</sequence>
<dbReference type="Proteomes" id="UP000199134">
    <property type="component" value="Unassembled WGS sequence"/>
</dbReference>
<dbReference type="Pfam" id="PF13470">
    <property type="entry name" value="PIN_3"/>
    <property type="match status" value="1"/>
</dbReference>
<evidence type="ECO:0000313" key="2">
    <source>
        <dbReference type="EMBL" id="SDN78928.1"/>
    </source>
</evidence>
<protein>
    <submittedName>
        <fullName evidence="2">Predicted nucleic acid-binding protein, contains PIN domain</fullName>
    </submittedName>
</protein>
<dbReference type="SUPFAM" id="SSF88723">
    <property type="entry name" value="PIN domain-like"/>
    <property type="match status" value="1"/>
</dbReference>
<evidence type="ECO:0000313" key="3">
    <source>
        <dbReference type="Proteomes" id="UP000199134"/>
    </source>
</evidence>
<organism evidence="2 3">
    <name type="scientific">Prevotella communis</name>
    <dbReference type="NCBI Taxonomy" id="2913614"/>
    <lineage>
        <taxon>Bacteria</taxon>
        <taxon>Pseudomonadati</taxon>
        <taxon>Bacteroidota</taxon>
        <taxon>Bacteroidia</taxon>
        <taxon>Bacteroidales</taxon>
        <taxon>Prevotellaceae</taxon>
        <taxon>Prevotella</taxon>
    </lineage>
</organism>
<dbReference type="InterPro" id="IPR002716">
    <property type="entry name" value="PIN_dom"/>
</dbReference>
<feature type="domain" description="PIN" evidence="1">
    <location>
        <begin position="3"/>
        <end position="114"/>
    </location>
</feature>
<evidence type="ECO:0000259" key="1">
    <source>
        <dbReference type="Pfam" id="PF13470"/>
    </source>
</evidence>
<dbReference type="AlphaFoldDB" id="A0A1H0E9F3"/>
<dbReference type="Gene3D" id="3.40.50.1010">
    <property type="entry name" value="5'-nuclease"/>
    <property type="match status" value="1"/>
</dbReference>
<dbReference type="OrthoDB" id="1148871at2"/>
<accession>A0A1H0E9F3</accession>
<reference evidence="3" key="1">
    <citation type="submission" date="2016-10" db="EMBL/GenBank/DDBJ databases">
        <authorList>
            <person name="de Groot N.N."/>
        </authorList>
    </citation>
    <scope>NUCLEOTIDE SEQUENCE [LARGE SCALE GENOMIC DNA]</scope>
    <source>
        <strain evidence="3">BP1-145</strain>
    </source>
</reference>
<proteinExistence type="predicted"/>
<dbReference type="EMBL" id="FNIW01000003">
    <property type="protein sequence ID" value="SDN78928.1"/>
    <property type="molecule type" value="Genomic_DNA"/>
</dbReference>
<dbReference type="InterPro" id="IPR029060">
    <property type="entry name" value="PIN-like_dom_sf"/>
</dbReference>
<gene>
    <name evidence="2" type="ORF">SAMN04487900_10350</name>
</gene>
<dbReference type="RefSeq" id="WP_091851839.1">
    <property type="nucleotide sequence ID" value="NZ_CP091792.1"/>
</dbReference>
<name>A0A1H0E9F3_9BACT</name>